<name>A0A2W5DM04_9BURK</name>
<feature type="transmembrane region" description="Helical" evidence="1">
    <location>
        <begin position="12"/>
        <end position="31"/>
    </location>
</feature>
<reference evidence="2 3" key="1">
    <citation type="submission" date="2017-08" db="EMBL/GenBank/DDBJ databases">
        <title>Infants hospitalized years apart are colonized by the same room-sourced microbial strains.</title>
        <authorList>
            <person name="Brooks B."/>
            <person name="Olm M.R."/>
            <person name="Firek B.A."/>
            <person name="Baker R."/>
            <person name="Thomas B.C."/>
            <person name="Morowitz M.J."/>
            <person name="Banfield J.F."/>
        </authorList>
    </citation>
    <scope>NUCLEOTIDE SEQUENCE [LARGE SCALE GENOMIC DNA]</scope>
    <source>
        <strain evidence="2">S2_012_000_R2_81</strain>
    </source>
</reference>
<dbReference type="EMBL" id="QFOD01000007">
    <property type="protein sequence ID" value="PZP32911.1"/>
    <property type="molecule type" value="Genomic_DNA"/>
</dbReference>
<dbReference type="AlphaFoldDB" id="A0A2W5DM04"/>
<protein>
    <submittedName>
        <fullName evidence="2">Uncharacterized protein</fullName>
    </submittedName>
</protein>
<accession>A0A2W5DM04</accession>
<keyword evidence="1" id="KW-0472">Membrane</keyword>
<keyword evidence="1" id="KW-0812">Transmembrane</keyword>
<evidence type="ECO:0000313" key="2">
    <source>
        <dbReference type="EMBL" id="PZP32911.1"/>
    </source>
</evidence>
<dbReference type="Proteomes" id="UP000249633">
    <property type="component" value="Unassembled WGS sequence"/>
</dbReference>
<keyword evidence="1" id="KW-1133">Transmembrane helix</keyword>
<comment type="caution">
    <text evidence="2">The sequence shown here is derived from an EMBL/GenBank/DDBJ whole genome shotgun (WGS) entry which is preliminary data.</text>
</comment>
<feature type="transmembrane region" description="Helical" evidence="1">
    <location>
        <begin position="78"/>
        <end position="99"/>
    </location>
</feature>
<evidence type="ECO:0000256" key="1">
    <source>
        <dbReference type="SAM" id="Phobius"/>
    </source>
</evidence>
<sequence length="142" mass="16054">MGPVGTRVRPQRLVIFALVALLVLYHAYTLFEVYVGSGADLYGSQNANEHSLYRHTQSILRLLIIASLVLVAMNRRFALYGMWASIGSLVATHYWAYFLDLPFPFLEGRHPLSYLKGFIIPTVITILYLSTNSRRHLPGRSA</sequence>
<feature type="transmembrane region" description="Helical" evidence="1">
    <location>
        <begin position="111"/>
        <end position="130"/>
    </location>
</feature>
<organism evidence="2 3">
    <name type="scientific">Roseateles depolymerans</name>
    <dbReference type="NCBI Taxonomy" id="76731"/>
    <lineage>
        <taxon>Bacteria</taxon>
        <taxon>Pseudomonadati</taxon>
        <taxon>Pseudomonadota</taxon>
        <taxon>Betaproteobacteria</taxon>
        <taxon>Burkholderiales</taxon>
        <taxon>Sphaerotilaceae</taxon>
        <taxon>Roseateles</taxon>
    </lineage>
</organism>
<gene>
    <name evidence="2" type="ORF">DI603_09550</name>
</gene>
<feature type="transmembrane region" description="Helical" evidence="1">
    <location>
        <begin position="51"/>
        <end position="71"/>
    </location>
</feature>
<evidence type="ECO:0000313" key="3">
    <source>
        <dbReference type="Proteomes" id="UP000249633"/>
    </source>
</evidence>
<proteinExistence type="predicted"/>